<dbReference type="PROSITE" id="PS50213">
    <property type="entry name" value="FAS1"/>
    <property type="match status" value="1"/>
</dbReference>
<feature type="domain" description="FAS1" evidence="1">
    <location>
        <begin position="19"/>
        <end position="148"/>
    </location>
</feature>
<dbReference type="SUPFAM" id="SSF82153">
    <property type="entry name" value="FAS1 domain"/>
    <property type="match status" value="1"/>
</dbReference>
<evidence type="ECO:0000313" key="2">
    <source>
        <dbReference type="EMBL" id="QJR13786.1"/>
    </source>
</evidence>
<dbReference type="Pfam" id="PF02469">
    <property type="entry name" value="Fasciclin"/>
    <property type="match status" value="1"/>
</dbReference>
<keyword evidence="3" id="KW-1185">Reference proteome</keyword>
<reference evidence="2 3" key="1">
    <citation type="submission" date="2020-04" db="EMBL/GenBank/DDBJ databases">
        <title>Usitatibacter rugosus gen. nov., sp. nov. and Usitatibacter palustris sp. nov., novel members of Usitatibacteraceae fam. nov. within the order Nitrosomonadales isolated from soil.</title>
        <authorList>
            <person name="Huber K.J."/>
            <person name="Neumann-Schaal M."/>
            <person name="Geppert A."/>
            <person name="Luckner M."/>
            <person name="Wanner G."/>
            <person name="Overmann J."/>
        </authorList>
    </citation>
    <scope>NUCLEOTIDE SEQUENCE [LARGE SCALE GENOMIC DNA]</scope>
    <source>
        <strain evidence="2 3">Swamp67</strain>
    </source>
</reference>
<evidence type="ECO:0000259" key="1">
    <source>
        <dbReference type="PROSITE" id="PS50213"/>
    </source>
</evidence>
<name>A0A6M4H2P0_9PROT</name>
<dbReference type="SMART" id="SM00554">
    <property type="entry name" value="FAS1"/>
    <property type="match status" value="1"/>
</dbReference>
<dbReference type="InParanoid" id="A0A6M4H2P0"/>
<dbReference type="InterPro" id="IPR036378">
    <property type="entry name" value="FAS1_dom_sf"/>
</dbReference>
<dbReference type="Proteomes" id="UP000503096">
    <property type="component" value="Chromosome"/>
</dbReference>
<dbReference type="AlphaFoldDB" id="A0A6M4H2P0"/>
<protein>
    <recommendedName>
        <fullName evidence="1">FAS1 domain-containing protein</fullName>
    </recommendedName>
</protein>
<dbReference type="RefSeq" id="WP_171160527.1">
    <property type="nucleotide sequence ID" value="NZ_CP053073.1"/>
</dbReference>
<accession>A0A6M4H2P0</accession>
<dbReference type="PANTHER" id="PTHR10900">
    <property type="entry name" value="PERIOSTIN-RELATED"/>
    <property type="match status" value="1"/>
</dbReference>
<dbReference type="EMBL" id="CP053073">
    <property type="protein sequence ID" value="QJR13786.1"/>
    <property type="molecule type" value="Genomic_DNA"/>
</dbReference>
<proteinExistence type="predicted"/>
<dbReference type="KEGG" id="upl:DSM104440_00576"/>
<dbReference type="InterPro" id="IPR000782">
    <property type="entry name" value="FAS1_domain"/>
</dbReference>
<dbReference type="Gene3D" id="2.30.180.10">
    <property type="entry name" value="FAS1 domain"/>
    <property type="match status" value="1"/>
</dbReference>
<organism evidence="2 3">
    <name type="scientific">Usitatibacter palustris</name>
    <dbReference type="NCBI Taxonomy" id="2732487"/>
    <lineage>
        <taxon>Bacteria</taxon>
        <taxon>Pseudomonadati</taxon>
        <taxon>Pseudomonadota</taxon>
        <taxon>Betaproteobacteria</taxon>
        <taxon>Nitrosomonadales</taxon>
        <taxon>Usitatibacteraceae</taxon>
        <taxon>Usitatibacter</taxon>
    </lineage>
</organism>
<dbReference type="InterPro" id="IPR050904">
    <property type="entry name" value="Adhesion/Biosynth-related"/>
</dbReference>
<evidence type="ECO:0000313" key="3">
    <source>
        <dbReference type="Proteomes" id="UP000503096"/>
    </source>
</evidence>
<sequence length="176" mass="18831">MELNEPKLALVKRAPAVALADIIDTLQAAGNFTHLCVALKSTGLVATYREPGPFTFFAPTDAAFTALPIEILEALLGDKTQLREVLGDHVLRGRLRSADLSHGSVRTLRGNLVRLGASDEGLTFGTANVISKNVMASNGVIHAVDALLVARVPVSRENEPESPWAGKRQMAPLSQR</sequence>
<dbReference type="FunFam" id="2.30.180.10:FF:000032">
    <property type="entry name" value="Fasciclin domain-containing protein, putative"/>
    <property type="match status" value="1"/>
</dbReference>
<gene>
    <name evidence="2" type="ORF">DSM104440_00576</name>
</gene>